<dbReference type="GO" id="GO:0009847">
    <property type="term" value="P:spore germination"/>
    <property type="evidence" value="ECO:0007669"/>
    <property type="project" value="InterPro"/>
</dbReference>
<dbReference type="GO" id="GO:0016020">
    <property type="term" value="C:membrane"/>
    <property type="evidence" value="ECO:0007669"/>
    <property type="project" value="UniProtKB-SubCell"/>
</dbReference>
<dbReference type="AlphaFoldDB" id="A0A3D9SN40"/>
<organism evidence="10 11">
    <name type="scientific">Paenibacillus taihuensis</name>
    <dbReference type="NCBI Taxonomy" id="1156355"/>
    <lineage>
        <taxon>Bacteria</taxon>
        <taxon>Bacillati</taxon>
        <taxon>Bacillota</taxon>
        <taxon>Bacilli</taxon>
        <taxon>Bacillales</taxon>
        <taxon>Paenibacillaceae</taxon>
        <taxon>Paenibacillus</taxon>
    </lineage>
</organism>
<evidence type="ECO:0000259" key="8">
    <source>
        <dbReference type="Pfam" id="PF05504"/>
    </source>
</evidence>
<comment type="subcellular location">
    <subcellularLocation>
        <location evidence="1">Membrane</location>
        <topology evidence="1">Lipid-anchor</topology>
    </subcellularLocation>
</comment>
<protein>
    <submittedName>
        <fullName evidence="10">Spore germination protein KC</fullName>
    </submittedName>
</protein>
<evidence type="ECO:0000256" key="1">
    <source>
        <dbReference type="ARBA" id="ARBA00004635"/>
    </source>
</evidence>
<name>A0A3D9SN40_9BACL</name>
<evidence type="ECO:0000313" key="10">
    <source>
        <dbReference type="EMBL" id="REE94355.1"/>
    </source>
</evidence>
<dbReference type="Gene3D" id="3.30.300.210">
    <property type="entry name" value="Nutrient germinant receptor protein C, domain 3"/>
    <property type="match status" value="1"/>
</dbReference>
<dbReference type="Proteomes" id="UP000256304">
    <property type="component" value="Unassembled WGS sequence"/>
</dbReference>
<dbReference type="OrthoDB" id="9816067at2"/>
<dbReference type="PANTHER" id="PTHR35789:SF1">
    <property type="entry name" value="SPORE GERMINATION PROTEIN B3"/>
    <property type="match status" value="1"/>
</dbReference>
<keyword evidence="4" id="KW-0732">Signal</keyword>
<dbReference type="Pfam" id="PF25198">
    <property type="entry name" value="Spore_GerAC_N"/>
    <property type="match status" value="1"/>
</dbReference>
<dbReference type="PANTHER" id="PTHR35789">
    <property type="entry name" value="SPORE GERMINATION PROTEIN B3"/>
    <property type="match status" value="1"/>
</dbReference>
<keyword evidence="7" id="KW-0449">Lipoprotein</keyword>
<feature type="domain" description="Spore germination protein N-terminal" evidence="9">
    <location>
        <begin position="24"/>
        <end position="196"/>
    </location>
</feature>
<evidence type="ECO:0000259" key="9">
    <source>
        <dbReference type="Pfam" id="PF25198"/>
    </source>
</evidence>
<keyword evidence="3" id="KW-0309">Germination</keyword>
<evidence type="ECO:0000256" key="6">
    <source>
        <dbReference type="ARBA" id="ARBA00023139"/>
    </source>
</evidence>
<reference evidence="10 11" key="1">
    <citation type="submission" date="2018-08" db="EMBL/GenBank/DDBJ databases">
        <title>Genomic Encyclopedia of Type Strains, Phase III (KMG-III): the genomes of soil and plant-associated and newly described type strains.</title>
        <authorList>
            <person name="Whitman W."/>
        </authorList>
    </citation>
    <scope>NUCLEOTIDE SEQUENCE [LARGE SCALE GENOMIC DNA]</scope>
    <source>
        <strain evidence="10 11">CGMCC 1.10966</strain>
    </source>
</reference>
<dbReference type="Pfam" id="PF05504">
    <property type="entry name" value="Spore_GerAC"/>
    <property type="match status" value="1"/>
</dbReference>
<gene>
    <name evidence="10" type="ORF">A8990_101148</name>
</gene>
<dbReference type="NCBIfam" id="TIGR02887">
    <property type="entry name" value="spore_ger_x_C"/>
    <property type="match status" value="1"/>
</dbReference>
<comment type="similarity">
    <text evidence="2">Belongs to the GerABKC lipoprotein family.</text>
</comment>
<accession>A0A3D9SN40</accession>
<evidence type="ECO:0000256" key="4">
    <source>
        <dbReference type="ARBA" id="ARBA00022729"/>
    </source>
</evidence>
<evidence type="ECO:0000256" key="2">
    <source>
        <dbReference type="ARBA" id="ARBA00007886"/>
    </source>
</evidence>
<sequence length="389" mass="44031">MKKRTVILGLFVLLVLLVLPGCWDRHEINNYAFWIGTALDAGKDGKLVKSAQVAIPADFKSIREGGGKGQRANIVLTASGQTVGDLIQQIQDKLPRKVFLGHRRAIFIGEKLARKGIKDIMDQFTRNTDTRMRTDIFVVNNGEGKDVLKINSPFNQFSSIVAVDQDRYCRLGDTALRDVLLDIGRDGIRPAMPMIDIAPKNEQEKHEVIEVKSVAIFNRDLQMVGEVTGRESLELFWVKGVLQNLLIPEEMETGNITIYESNLKKNIRTTIEGDRIKAYVKLEGSGRVLENNTDIDISVSKERIPLERKLNELKSKQVEATVKKIQKQYGQDVFGIGEEIHREHPYKWKEIKHKWDELFPNVEVTVKVKIKIQNTGAIGKRVPGIGDRK</sequence>
<evidence type="ECO:0000313" key="11">
    <source>
        <dbReference type="Proteomes" id="UP000256304"/>
    </source>
</evidence>
<dbReference type="EMBL" id="QTTN01000001">
    <property type="protein sequence ID" value="REE94355.1"/>
    <property type="molecule type" value="Genomic_DNA"/>
</dbReference>
<dbReference type="InterPro" id="IPR057336">
    <property type="entry name" value="GerAC_N"/>
</dbReference>
<dbReference type="InterPro" id="IPR046953">
    <property type="entry name" value="Spore_GerAC-like_C"/>
</dbReference>
<keyword evidence="11" id="KW-1185">Reference proteome</keyword>
<evidence type="ECO:0000256" key="7">
    <source>
        <dbReference type="ARBA" id="ARBA00023288"/>
    </source>
</evidence>
<feature type="domain" description="Spore germination GerAC-like C-terminal" evidence="8">
    <location>
        <begin position="214"/>
        <end position="376"/>
    </location>
</feature>
<proteinExistence type="inferred from homology"/>
<comment type="caution">
    <text evidence="10">The sequence shown here is derived from an EMBL/GenBank/DDBJ whole genome shotgun (WGS) entry which is preliminary data.</text>
</comment>
<dbReference type="InterPro" id="IPR038501">
    <property type="entry name" value="Spore_GerAC_C_sf"/>
</dbReference>
<dbReference type="InterPro" id="IPR008844">
    <property type="entry name" value="Spore_GerAC-like"/>
</dbReference>
<evidence type="ECO:0000256" key="5">
    <source>
        <dbReference type="ARBA" id="ARBA00023136"/>
    </source>
</evidence>
<keyword evidence="6" id="KW-0564">Palmitate</keyword>
<evidence type="ECO:0000256" key="3">
    <source>
        <dbReference type="ARBA" id="ARBA00022544"/>
    </source>
</evidence>
<keyword evidence="5" id="KW-0472">Membrane</keyword>